<reference evidence="2" key="1">
    <citation type="submission" date="2023-05" db="EMBL/GenBank/DDBJ databases">
        <title>Anaerotaeda fermentans gen. nov., sp. nov., a novel anaerobic planctomycete of the new family within the order Sedimentisphaerales isolated from Taman Peninsula, Russia.</title>
        <authorList>
            <person name="Khomyakova M.A."/>
            <person name="Merkel A.Y."/>
            <person name="Slobodkin A.I."/>
        </authorList>
    </citation>
    <scope>NUCLEOTIDE SEQUENCE</scope>
    <source>
        <strain evidence="2">M17dextr</strain>
    </source>
</reference>
<accession>A0AAW6TZQ6</accession>
<evidence type="ECO:0000313" key="2">
    <source>
        <dbReference type="EMBL" id="MDI6449847.1"/>
    </source>
</evidence>
<sequence length="124" mass="13262">MMAETDIQQKRDKRRATRKILLAIGAPLAIALACFVVLAILPEPEGPRMKDPLRSILTGLGVLGVAAPLCIGGAVLKQRFATSPYFEGKFIATVLSVFGFACVAAGLACIFLAIYDLLTPLWSQ</sequence>
<dbReference type="Proteomes" id="UP001431776">
    <property type="component" value="Unassembled WGS sequence"/>
</dbReference>
<feature type="transmembrane region" description="Helical" evidence="1">
    <location>
        <begin position="20"/>
        <end position="41"/>
    </location>
</feature>
<feature type="transmembrane region" description="Helical" evidence="1">
    <location>
        <begin position="53"/>
        <end position="76"/>
    </location>
</feature>
<gene>
    <name evidence="2" type="ORF">QJ522_12385</name>
</gene>
<evidence type="ECO:0008006" key="4">
    <source>
        <dbReference type="Google" id="ProtNLM"/>
    </source>
</evidence>
<comment type="caution">
    <text evidence="2">The sequence shown here is derived from an EMBL/GenBank/DDBJ whole genome shotgun (WGS) entry which is preliminary data.</text>
</comment>
<protein>
    <recommendedName>
        <fullName evidence="4">DUF4190 domain-containing protein</fullName>
    </recommendedName>
</protein>
<evidence type="ECO:0000313" key="3">
    <source>
        <dbReference type="Proteomes" id="UP001431776"/>
    </source>
</evidence>
<name>A0AAW6TZQ6_9BACT</name>
<feature type="transmembrane region" description="Helical" evidence="1">
    <location>
        <begin position="88"/>
        <end position="115"/>
    </location>
</feature>
<dbReference type="EMBL" id="JASCXX010000014">
    <property type="protein sequence ID" value="MDI6449847.1"/>
    <property type="molecule type" value="Genomic_DNA"/>
</dbReference>
<organism evidence="2 3">
    <name type="scientific">Anaerobaca lacustris</name>
    <dbReference type="NCBI Taxonomy" id="3044600"/>
    <lineage>
        <taxon>Bacteria</taxon>
        <taxon>Pseudomonadati</taxon>
        <taxon>Planctomycetota</taxon>
        <taxon>Phycisphaerae</taxon>
        <taxon>Sedimentisphaerales</taxon>
        <taxon>Anaerobacaceae</taxon>
        <taxon>Anaerobaca</taxon>
    </lineage>
</organism>
<keyword evidence="3" id="KW-1185">Reference proteome</keyword>
<dbReference type="RefSeq" id="WP_349245256.1">
    <property type="nucleotide sequence ID" value="NZ_JASCXX010000014.1"/>
</dbReference>
<evidence type="ECO:0000256" key="1">
    <source>
        <dbReference type="SAM" id="Phobius"/>
    </source>
</evidence>
<proteinExistence type="predicted"/>
<keyword evidence="1" id="KW-1133">Transmembrane helix</keyword>
<dbReference type="AlphaFoldDB" id="A0AAW6TZQ6"/>
<keyword evidence="1" id="KW-0472">Membrane</keyword>
<keyword evidence="1" id="KW-0812">Transmembrane</keyword>